<dbReference type="Gene3D" id="2.130.10.30">
    <property type="entry name" value="Regulator of chromosome condensation 1/beta-lactamase-inhibitor protein II"/>
    <property type="match status" value="1"/>
</dbReference>
<reference evidence="2" key="2">
    <citation type="submission" date="2021-09" db="EMBL/GenBank/DDBJ databases">
        <authorList>
            <person name="Jia N."/>
            <person name="Wang J."/>
            <person name="Shi W."/>
            <person name="Du L."/>
            <person name="Sun Y."/>
            <person name="Zhan W."/>
            <person name="Jiang J."/>
            <person name="Wang Q."/>
            <person name="Zhang B."/>
            <person name="Ji P."/>
            <person name="Sakyi L.B."/>
            <person name="Cui X."/>
            <person name="Yuan T."/>
            <person name="Jiang B."/>
            <person name="Yang W."/>
            <person name="Lam T.T.-Y."/>
            <person name="Chang Q."/>
            <person name="Ding S."/>
            <person name="Wang X."/>
            <person name="Zhu J."/>
            <person name="Ruan X."/>
            <person name="Zhao L."/>
            <person name="Wei J."/>
            <person name="Que T."/>
            <person name="Du C."/>
            <person name="Cheng J."/>
            <person name="Dai P."/>
            <person name="Han X."/>
            <person name="Huang E."/>
            <person name="Gao Y."/>
            <person name="Liu J."/>
            <person name="Shao H."/>
            <person name="Ye R."/>
            <person name="Li L."/>
            <person name="Wei W."/>
            <person name="Wang X."/>
            <person name="Wang C."/>
            <person name="Huo Q."/>
            <person name="Li W."/>
            <person name="Guo W."/>
            <person name="Chen H."/>
            <person name="Chen S."/>
            <person name="Zhou L."/>
            <person name="Zhou L."/>
            <person name="Ni X."/>
            <person name="Tian J."/>
            <person name="Zhou Y."/>
            <person name="Sheng Y."/>
            <person name="Liu T."/>
            <person name="Pan Y."/>
            <person name="Xia L."/>
            <person name="Li J."/>
            <person name="Zhao F."/>
            <person name="Cao W."/>
        </authorList>
    </citation>
    <scope>NUCLEOTIDE SEQUENCE</scope>
    <source>
        <strain evidence="2">Rmic-2018</strain>
        <tissue evidence="2">Larvae</tissue>
    </source>
</reference>
<dbReference type="AlphaFoldDB" id="A0A9J6F6G9"/>
<feature type="repeat" description="RCC1" evidence="1">
    <location>
        <begin position="12"/>
        <end position="65"/>
    </location>
</feature>
<evidence type="ECO:0000256" key="1">
    <source>
        <dbReference type="PROSITE-ProRule" id="PRU00235"/>
    </source>
</evidence>
<gene>
    <name evidence="2" type="ORF">HPB51_025546</name>
</gene>
<dbReference type="InterPro" id="IPR028641">
    <property type="entry name" value="RCC2"/>
</dbReference>
<dbReference type="InterPro" id="IPR009091">
    <property type="entry name" value="RCC1/BLIP-II"/>
</dbReference>
<accession>A0A9J6F6G9</accession>
<sequence length="78" mass="8382">MMHAQIALDERKRCFSWGFGGYGRLGHNEPKDEMVPRLIKAFEGPNRGLCSVYAGGTFSMAVSELDTCGNGGGQLSVA</sequence>
<reference evidence="2" key="1">
    <citation type="journal article" date="2020" name="Cell">
        <title>Large-Scale Comparative Analyses of Tick Genomes Elucidate Their Genetic Diversity and Vector Capacities.</title>
        <authorList>
            <consortium name="Tick Genome and Microbiome Consortium (TIGMIC)"/>
            <person name="Jia N."/>
            <person name="Wang J."/>
            <person name="Shi W."/>
            <person name="Du L."/>
            <person name="Sun Y."/>
            <person name="Zhan W."/>
            <person name="Jiang J.F."/>
            <person name="Wang Q."/>
            <person name="Zhang B."/>
            <person name="Ji P."/>
            <person name="Bell-Sakyi L."/>
            <person name="Cui X.M."/>
            <person name="Yuan T.T."/>
            <person name="Jiang B.G."/>
            <person name="Yang W.F."/>
            <person name="Lam T.T."/>
            <person name="Chang Q.C."/>
            <person name="Ding S.J."/>
            <person name="Wang X.J."/>
            <person name="Zhu J.G."/>
            <person name="Ruan X.D."/>
            <person name="Zhao L."/>
            <person name="Wei J.T."/>
            <person name="Ye R.Z."/>
            <person name="Que T.C."/>
            <person name="Du C.H."/>
            <person name="Zhou Y.H."/>
            <person name="Cheng J.X."/>
            <person name="Dai P.F."/>
            <person name="Guo W.B."/>
            <person name="Han X.H."/>
            <person name="Huang E.J."/>
            <person name="Li L.F."/>
            <person name="Wei W."/>
            <person name="Gao Y.C."/>
            <person name="Liu J.Z."/>
            <person name="Shao H.Z."/>
            <person name="Wang X."/>
            <person name="Wang C.C."/>
            <person name="Yang T.C."/>
            <person name="Huo Q.B."/>
            <person name="Li W."/>
            <person name="Chen H.Y."/>
            <person name="Chen S.E."/>
            <person name="Zhou L.G."/>
            <person name="Ni X.B."/>
            <person name="Tian J.H."/>
            <person name="Sheng Y."/>
            <person name="Liu T."/>
            <person name="Pan Y.S."/>
            <person name="Xia L.Y."/>
            <person name="Li J."/>
            <person name="Zhao F."/>
            <person name="Cao W.C."/>
        </authorList>
    </citation>
    <scope>NUCLEOTIDE SEQUENCE</scope>
    <source>
        <strain evidence="2">Rmic-2018</strain>
    </source>
</reference>
<dbReference type="Pfam" id="PF00415">
    <property type="entry name" value="RCC1"/>
    <property type="match status" value="1"/>
</dbReference>
<name>A0A9J6F6G9_RHIMP</name>
<dbReference type="InterPro" id="IPR000408">
    <property type="entry name" value="Reg_chr_condens"/>
</dbReference>
<dbReference type="PROSITE" id="PS50012">
    <property type="entry name" value="RCC1_3"/>
    <property type="match status" value="1"/>
</dbReference>
<dbReference type="Proteomes" id="UP000821866">
    <property type="component" value="Chromosome 1"/>
</dbReference>
<dbReference type="GO" id="GO:0016020">
    <property type="term" value="C:membrane"/>
    <property type="evidence" value="ECO:0007669"/>
    <property type="project" value="TreeGrafter"/>
</dbReference>
<evidence type="ECO:0000313" key="2">
    <source>
        <dbReference type="EMBL" id="KAH8042714.1"/>
    </source>
</evidence>
<keyword evidence="3" id="KW-1185">Reference proteome</keyword>
<comment type="caution">
    <text evidence="2">The sequence shown here is derived from an EMBL/GenBank/DDBJ whole genome shotgun (WGS) entry which is preliminary data.</text>
</comment>
<evidence type="ECO:0000313" key="3">
    <source>
        <dbReference type="Proteomes" id="UP000821866"/>
    </source>
</evidence>
<dbReference type="PANTHER" id="PTHR46207:SF1">
    <property type="entry name" value="PROTEIN RCC2"/>
    <property type="match status" value="1"/>
</dbReference>
<dbReference type="SUPFAM" id="SSF50985">
    <property type="entry name" value="RCC1/BLIP-II"/>
    <property type="match status" value="1"/>
</dbReference>
<proteinExistence type="predicted"/>
<dbReference type="GO" id="GO:0031267">
    <property type="term" value="F:small GTPase binding"/>
    <property type="evidence" value="ECO:0007669"/>
    <property type="project" value="TreeGrafter"/>
</dbReference>
<protein>
    <submittedName>
        <fullName evidence="2">Uncharacterized protein</fullName>
    </submittedName>
</protein>
<organism evidence="2 3">
    <name type="scientific">Rhipicephalus microplus</name>
    <name type="common">Cattle tick</name>
    <name type="synonym">Boophilus microplus</name>
    <dbReference type="NCBI Taxonomy" id="6941"/>
    <lineage>
        <taxon>Eukaryota</taxon>
        <taxon>Metazoa</taxon>
        <taxon>Ecdysozoa</taxon>
        <taxon>Arthropoda</taxon>
        <taxon>Chelicerata</taxon>
        <taxon>Arachnida</taxon>
        <taxon>Acari</taxon>
        <taxon>Parasitiformes</taxon>
        <taxon>Ixodida</taxon>
        <taxon>Ixodoidea</taxon>
        <taxon>Ixodidae</taxon>
        <taxon>Rhipicephalinae</taxon>
        <taxon>Rhipicephalus</taxon>
        <taxon>Boophilus</taxon>
    </lineage>
</organism>
<dbReference type="EMBL" id="JABSTU010000001">
    <property type="protein sequence ID" value="KAH8042714.1"/>
    <property type="molecule type" value="Genomic_DNA"/>
</dbReference>
<dbReference type="PANTHER" id="PTHR46207">
    <property type="entry name" value="PROTEIN RCC2"/>
    <property type="match status" value="1"/>
</dbReference>
<dbReference type="VEuPathDB" id="VectorBase:LOC119168072"/>